<comment type="catalytic activity">
    <reaction evidence="1">
        <text>ATP + protein L-histidine = ADP + protein N-phospho-L-histidine.</text>
        <dbReference type="EC" id="2.7.13.3"/>
    </reaction>
</comment>
<dbReference type="PANTHER" id="PTHR45453">
    <property type="entry name" value="PHOSPHATE REGULON SENSOR PROTEIN PHOR"/>
    <property type="match status" value="1"/>
</dbReference>
<dbReference type="GO" id="GO:0016036">
    <property type="term" value="P:cellular response to phosphate starvation"/>
    <property type="evidence" value="ECO:0007669"/>
    <property type="project" value="TreeGrafter"/>
</dbReference>
<evidence type="ECO:0000256" key="2">
    <source>
        <dbReference type="ARBA" id="ARBA00012438"/>
    </source>
</evidence>
<reference evidence="9 10" key="1">
    <citation type="journal article" date="2015" name="Nature">
        <title>rRNA introns, odd ribosomes, and small enigmatic genomes across a large radiation of phyla.</title>
        <authorList>
            <person name="Brown C.T."/>
            <person name="Hug L.A."/>
            <person name="Thomas B.C."/>
            <person name="Sharon I."/>
            <person name="Castelle C.J."/>
            <person name="Singh A."/>
            <person name="Wilkins M.J."/>
            <person name="Williams K.H."/>
            <person name="Banfield J.F."/>
        </authorList>
    </citation>
    <scope>NUCLEOTIDE SEQUENCE [LARGE SCALE GENOMIC DNA]</scope>
</reference>
<dbReference type="InterPro" id="IPR036097">
    <property type="entry name" value="HisK_dim/P_sf"/>
</dbReference>
<proteinExistence type="predicted"/>
<keyword evidence="4" id="KW-0808">Transferase</keyword>
<comment type="caution">
    <text evidence="9">The sequence shown here is derived from an EMBL/GenBank/DDBJ whole genome shotgun (WGS) entry which is preliminary data.</text>
</comment>
<dbReference type="Proteomes" id="UP000034063">
    <property type="component" value="Unassembled WGS sequence"/>
</dbReference>
<evidence type="ECO:0000256" key="7">
    <source>
        <dbReference type="SAM" id="Phobius"/>
    </source>
</evidence>
<dbReference type="InterPro" id="IPR004358">
    <property type="entry name" value="Sig_transdc_His_kin-like_C"/>
</dbReference>
<keyword evidence="7" id="KW-0472">Membrane</keyword>
<dbReference type="FunFam" id="3.30.565.10:FF:000006">
    <property type="entry name" value="Sensor histidine kinase WalK"/>
    <property type="match status" value="1"/>
</dbReference>
<protein>
    <recommendedName>
        <fullName evidence="2">histidine kinase</fullName>
        <ecNumber evidence="2">2.7.13.3</ecNumber>
    </recommendedName>
</protein>
<dbReference type="PANTHER" id="PTHR45453:SF1">
    <property type="entry name" value="PHOSPHATE REGULON SENSOR PROTEIN PHOR"/>
    <property type="match status" value="1"/>
</dbReference>
<dbReference type="SUPFAM" id="SSF55874">
    <property type="entry name" value="ATPase domain of HSP90 chaperone/DNA topoisomerase II/histidine kinase"/>
    <property type="match status" value="1"/>
</dbReference>
<feature type="transmembrane region" description="Helical" evidence="7">
    <location>
        <begin position="12"/>
        <end position="32"/>
    </location>
</feature>
<evidence type="ECO:0000256" key="1">
    <source>
        <dbReference type="ARBA" id="ARBA00000085"/>
    </source>
</evidence>
<dbReference type="GO" id="GO:0000155">
    <property type="term" value="F:phosphorelay sensor kinase activity"/>
    <property type="evidence" value="ECO:0007669"/>
    <property type="project" value="InterPro"/>
</dbReference>
<dbReference type="InterPro" id="IPR050351">
    <property type="entry name" value="BphY/WalK/GraS-like"/>
</dbReference>
<dbReference type="Gene3D" id="1.10.287.130">
    <property type="match status" value="1"/>
</dbReference>
<evidence type="ECO:0000256" key="5">
    <source>
        <dbReference type="ARBA" id="ARBA00022777"/>
    </source>
</evidence>
<dbReference type="Pfam" id="PF00512">
    <property type="entry name" value="HisKA"/>
    <property type="match status" value="1"/>
</dbReference>
<keyword evidence="3" id="KW-0597">Phosphoprotein</keyword>
<dbReference type="PROSITE" id="PS50109">
    <property type="entry name" value="HIS_KIN"/>
    <property type="match status" value="1"/>
</dbReference>
<dbReference type="InterPro" id="IPR003594">
    <property type="entry name" value="HATPase_dom"/>
</dbReference>
<accession>A0A0G1HG02</accession>
<feature type="domain" description="Histidine kinase" evidence="8">
    <location>
        <begin position="102"/>
        <end position="309"/>
    </location>
</feature>
<keyword evidence="7" id="KW-1133">Transmembrane helix</keyword>
<name>A0A0G1HG02_9BACT</name>
<gene>
    <name evidence="9" type="ORF">UW37_C0028G0010</name>
</gene>
<dbReference type="SUPFAM" id="SSF47384">
    <property type="entry name" value="Homodimeric domain of signal transducing histidine kinase"/>
    <property type="match status" value="1"/>
</dbReference>
<dbReference type="PATRIC" id="fig|1618444.3.peg.519"/>
<dbReference type="InterPro" id="IPR036890">
    <property type="entry name" value="HATPase_C_sf"/>
</dbReference>
<evidence type="ECO:0000256" key="3">
    <source>
        <dbReference type="ARBA" id="ARBA00022553"/>
    </source>
</evidence>
<evidence type="ECO:0000256" key="6">
    <source>
        <dbReference type="ARBA" id="ARBA00023012"/>
    </source>
</evidence>
<dbReference type="GO" id="GO:0005886">
    <property type="term" value="C:plasma membrane"/>
    <property type="evidence" value="ECO:0007669"/>
    <property type="project" value="TreeGrafter"/>
</dbReference>
<dbReference type="PRINTS" id="PR00344">
    <property type="entry name" value="BCTRLSENSOR"/>
</dbReference>
<dbReference type="EMBL" id="LCIB01000028">
    <property type="protein sequence ID" value="KKT46231.1"/>
    <property type="molecule type" value="Genomic_DNA"/>
</dbReference>
<dbReference type="InterPro" id="IPR003661">
    <property type="entry name" value="HisK_dim/P_dom"/>
</dbReference>
<dbReference type="GO" id="GO:0004721">
    <property type="term" value="F:phosphoprotein phosphatase activity"/>
    <property type="evidence" value="ECO:0007669"/>
    <property type="project" value="TreeGrafter"/>
</dbReference>
<evidence type="ECO:0000313" key="9">
    <source>
        <dbReference type="EMBL" id="KKT46231.1"/>
    </source>
</evidence>
<dbReference type="Gene3D" id="3.30.565.10">
    <property type="entry name" value="Histidine kinase-like ATPase, C-terminal domain"/>
    <property type="match status" value="1"/>
</dbReference>
<sequence>MFKTARLKLTAWYLVIIMTISILFSLVVFNRFHRELGRFDRRFPFPPSPEIIIEIRQRLALTLIFINGTILVLAGGLGYFLAGKTLKPIEEMMDEQNRFISDASHELKTPLTSLKTAFEVYLRRKKSVLAKESLVEVNKLQSLSENLLKLTHNQSISLVPVSLKTVIDQARKRVESLAQAKKIQITANKTLAKIKGNQEQLTELLVILLDNSIKYSPARTAVDMSVKKIDSQARITIKDQGMGIAPKDLPHIFDRFYRADQARTKTAGGGYGLGLAIAKKIVIANRGAIKVSSRLGQGTTFQLTFSLIN</sequence>
<organism evidence="9 10">
    <name type="scientific">Candidatus Gottesmanbacteria bacterium GW2011_GWA2_44_17</name>
    <dbReference type="NCBI Taxonomy" id="1618444"/>
    <lineage>
        <taxon>Bacteria</taxon>
        <taxon>Candidatus Gottesmaniibacteriota</taxon>
    </lineage>
</organism>
<dbReference type="AlphaFoldDB" id="A0A0G1HG02"/>
<keyword evidence="6" id="KW-0902">Two-component regulatory system</keyword>
<dbReference type="CDD" id="cd00075">
    <property type="entry name" value="HATPase"/>
    <property type="match status" value="1"/>
</dbReference>
<dbReference type="CDD" id="cd00082">
    <property type="entry name" value="HisKA"/>
    <property type="match status" value="1"/>
</dbReference>
<dbReference type="EC" id="2.7.13.3" evidence="2"/>
<dbReference type="SMART" id="SM00387">
    <property type="entry name" value="HATPase_c"/>
    <property type="match status" value="1"/>
</dbReference>
<evidence type="ECO:0000259" key="8">
    <source>
        <dbReference type="PROSITE" id="PS50109"/>
    </source>
</evidence>
<evidence type="ECO:0000313" key="10">
    <source>
        <dbReference type="Proteomes" id="UP000034063"/>
    </source>
</evidence>
<dbReference type="Pfam" id="PF02518">
    <property type="entry name" value="HATPase_c"/>
    <property type="match status" value="1"/>
</dbReference>
<evidence type="ECO:0000256" key="4">
    <source>
        <dbReference type="ARBA" id="ARBA00022679"/>
    </source>
</evidence>
<dbReference type="SMART" id="SM00388">
    <property type="entry name" value="HisKA"/>
    <property type="match status" value="1"/>
</dbReference>
<keyword evidence="5 9" id="KW-0418">Kinase</keyword>
<feature type="transmembrane region" description="Helical" evidence="7">
    <location>
        <begin position="59"/>
        <end position="82"/>
    </location>
</feature>
<dbReference type="InterPro" id="IPR005467">
    <property type="entry name" value="His_kinase_dom"/>
</dbReference>
<keyword evidence="7" id="KW-0812">Transmembrane</keyword>